<dbReference type="Pfam" id="PF12646">
    <property type="entry name" value="DUF3783"/>
    <property type="match status" value="1"/>
</dbReference>
<reference evidence="1 2" key="1">
    <citation type="submission" date="2020-01" db="EMBL/GenBank/DDBJ databases">
        <title>Genome analysis of Anaerocolumna sp. CBA3638.</title>
        <authorList>
            <person name="Kim J."/>
            <person name="Roh S.W."/>
        </authorList>
    </citation>
    <scope>NUCLEOTIDE SEQUENCE [LARGE SCALE GENOMIC DNA]</scope>
    <source>
        <strain evidence="1 2">CBA3638</strain>
    </source>
</reference>
<organism evidence="1 2">
    <name type="scientific">Anaerocolumna sedimenticola</name>
    <dbReference type="NCBI Taxonomy" id="2696063"/>
    <lineage>
        <taxon>Bacteria</taxon>
        <taxon>Bacillati</taxon>
        <taxon>Bacillota</taxon>
        <taxon>Clostridia</taxon>
        <taxon>Lachnospirales</taxon>
        <taxon>Lachnospiraceae</taxon>
        <taxon>Anaerocolumna</taxon>
    </lineage>
</organism>
<name>A0A6P1TUZ6_9FIRM</name>
<evidence type="ECO:0000313" key="2">
    <source>
        <dbReference type="Proteomes" id="UP000464314"/>
    </source>
</evidence>
<protein>
    <submittedName>
        <fullName evidence="1">DUF3783 domain-containing protein</fullName>
    </submittedName>
</protein>
<dbReference type="KEGG" id="anr:Ana3638_24370"/>
<dbReference type="RefSeq" id="WP_161840337.1">
    <property type="nucleotide sequence ID" value="NZ_CP048000.1"/>
</dbReference>
<gene>
    <name evidence="1" type="ORF">Ana3638_24370</name>
</gene>
<accession>A0A6P1TUZ6</accession>
<dbReference type="AlphaFoldDB" id="A0A6P1TUZ6"/>
<keyword evidence="2" id="KW-1185">Reference proteome</keyword>
<sequence>MEQPKILLYNLANVKGNKIEKLCSRLNIIVKHVAVSEYKEAIGFLTGLPDISSKGEIFTDDPFMDEMLVMSEFSETLLNTFLKEFKIQHIEPVFLKAIVTSQNKTWDSLELNKELNRERQAFGK</sequence>
<dbReference type="Proteomes" id="UP000464314">
    <property type="component" value="Chromosome"/>
</dbReference>
<proteinExistence type="predicted"/>
<evidence type="ECO:0000313" key="1">
    <source>
        <dbReference type="EMBL" id="QHQ63526.1"/>
    </source>
</evidence>
<dbReference type="EMBL" id="CP048000">
    <property type="protein sequence ID" value="QHQ63526.1"/>
    <property type="molecule type" value="Genomic_DNA"/>
</dbReference>
<dbReference type="InterPro" id="IPR016621">
    <property type="entry name" value="UCP014543"/>
</dbReference>